<dbReference type="Gene3D" id="3.40.30.10">
    <property type="entry name" value="Glutaredoxin"/>
    <property type="match status" value="1"/>
</dbReference>
<dbReference type="AlphaFoldDB" id="A0A816WBE6"/>
<dbReference type="PROSITE" id="PS51352">
    <property type="entry name" value="THIOREDOXIN_2"/>
    <property type="match status" value="1"/>
</dbReference>
<gene>
    <name evidence="3" type="ORF">UXM345_LOCUS15172</name>
    <name evidence="2" type="ORF">XDN619_LOCUS24774</name>
</gene>
<dbReference type="EMBL" id="CAJNRG010011362">
    <property type="protein sequence ID" value="CAF2131337.1"/>
    <property type="molecule type" value="Genomic_DNA"/>
</dbReference>
<dbReference type="EMBL" id="CAJOBF010001784">
    <property type="protein sequence ID" value="CAF3983237.1"/>
    <property type="molecule type" value="Genomic_DNA"/>
</dbReference>
<comment type="caution">
    <text evidence="2">The sequence shown here is derived from an EMBL/GenBank/DDBJ whole genome shotgun (WGS) entry which is preliminary data.</text>
</comment>
<proteinExistence type="predicted"/>
<dbReference type="GO" id="GO:0030178">
    <property type="term" value="P:negative regulation of Wnt signaling pathway"/>
    <property type="evidence" value="ECO:0007669"/>
    <property type="project" value="TreeGrafter"/>
</dbReference>
<sequence length="159" mass="18437">MTGVAKLFGGHILHKSNQEVNLNDEKYRGKIIGIYFSAHWCPPCRGFTPILIDFYKKHKEDKNFEIIFVSSDNDEESFNDYYKDMPWWKLDYKERGKRNELASSFKISGIPALILLDGDSGKIICNNGREQIQFQDKNGENFPWKSEAHAKASKRCILL</sequence>
<feature type="domain" description="Thioredoxin" evidence="1">
    <location>
        <begin position="1"/>
        <end position="151"/>
    </location>
</feature>
<dbReference type="Proteomes" id="UP000663842">
    <property type="component" value="Unassembled WGS sequence"/>
</dbReference>
<accession>A0A816WBE6</accession>
<organism evidence="2 4">
    <name type="scientific">Rotaria magnacalcarata</name>
    <dbReference type="NCBI Taxonomy" id="392030"/>
    <lineage>
        <taxon>Eukaryota</taxon>
        <taxon>Metazoa</taxon>
        <taxon>Spiralia</taxon>
        <taxon>Gnathifera</taxon>
        <taxon>Rotifera</taxon>
        <taxon>Eurotatoria</taxon>
        <taxon>Bdelloidea</taxon>
        <taxon>Philodinida</taxon>
        <taxon>Philodinidae</taxon>
        <taxon>Rotaria</taxon>
    </lineage>
</organism>
<dbReference type="InterPro" id="IPR036249">
    <property type="entry name" value="Thioredoxin-like_sf"/>
</dbReference>
<dbReference type="InterPro" id="IPR012336">
    <property type="entry name" value="Thioredoxin-like_fold"/>
</dbReference>
<evidence type="ECO:0000313" key="2">
    <source>
        <dbReference type="EMBL" id="CAF2131337.1"/>
    </source>
</evidence>
<name>A0A816WBE6_9BILA</name>
<dbReference type="PANTHER" id="PTHR46472:SF1">
    <property type="entry name" value="NUCLEOREDOXIN"/>
    <property type="match status" value="1"/>
</dbReference>
<dbReference type="GO" id="GO:0031397">
    <property type="term" value="P:negative regulation of protein ubiquitination"/>
    <property type="evidence" value="ECO:0007669"/>
    <property type="project" value="TreeGrafter"/>
</dbReference>
<dbReference type="Pfam" id="PF13905">
    <property type="entry name" value="Thioredoxin_8"/>
    <property type="match status" value="1"/>
</dbReference>
<evidence type="ECO:0000313" key="4">
    <source>
        <dbReference type="Proteomes" id="UP000663887"/>
    </source>
</evidence>
<evidence type="ECO:0000313" key="3">
    <source>
        <dbReference type="EMBL" id="CAF3983237.1"/>
    </source>
</evidence>
<dbReference type="Proteomes" id="UP000663887">
    <property type="component" value="Unassembled WGS sequence"/>
</dbReference>
<dbReference type="SUPFAM" id="SSF52833">
    <property type="entry name" value="Thioredoxin-like"/>
    <property type="match status" value="1"/>
</dbReference>
<dbReference type="GO" id="GO:0004791">
    <property type="term" value="F:thioredoxin-disulfide reductase (NADPH) activity"/>
    <property type="evidence" value="ECO:0007669"/>
    <property type="project" value="TreeGrafter"/>
</dbReference>
<evidence type="ECO:0000259" key="1">
    <source>
        <dbReference type="PROSITE" id="PS51352"/>
    </source>
</evidence>
<dbReference type="PANTHER" id="PTHR46472">
    <property type="entry name" value="NUCLEOREDOXIN"/>
    <property type="match status" value="1"/>
</dbReference>
<dbReference type="InterPro" id="IPR013766">
    <property type="entry name" value="Thioredoxin_domain"/>
</dbReference>
<reference evidence="2" key="1">
    <citation type="submission" date="2021-02" db="EMBL/GenBank/DDBJ databases">
        <authorList>
            <person name="Nowell W R."/>
        </authorList>
    </citation>
    <scope>NUCLEOTIDE SEQUENCE</scope>
</reference>
<dbReference type="GO" id="GO:0005634">
    <property type="term" value="C:nucleus"/>
    <property type="evidence" value="ECO:0007669"/>
    <property type="project" value="TreeGrafter"/>
</dbReference>
<protein>
    <recommendedName>
        <fullName evidence="1">Thioredoxin domain-containing protein</fullName>
    </recommendedName>
</protein>